<accession>A0A0F9EPD5</accession>
<dbReference type="EMBL" id="LAZR01026629">
    <property type="protein sequence ID" value="KKL68136.1"/>
    <property type="molecule type" value="Genomic_DNA"/>
</dbReference>
<proteinExistence type="predicted"/>
<organism evidence="1">
    <name type="scientific">marine sediment metagenome</name>
    <dbReference type="NCBI Taxonomy" id="412755"/>
    <lineage>
        <taxon>unclassified sequences</taxon>
        <taxon>metagenomes</taxon>
        <taxon>ecological metagenomes</taxon>
    </lineage>
</organism>
<gene>
    <name evidence="1" type="ORF">LCGC14_2128010</name>
</gene>
<reference evidence="1" key="1">
    <citation type="journal article" date="2015" name="Nature">
        <title>Complex archaea that bridge the gap between prokaryotes and eukaryotes.</title>
        <authorList>
            <person name="Spang A."/>
            <person name="Saw J.H."/>
            <person name="Jorgensen S.L."/>
            <person name="Zaremba-Niedzwiedzka K."/>
            <person name="Martijn J."/>
            <person name="Lind A.E."/>
            <person name="van Eijk R."/>
            <person name="Schleper C."/>
            <person name="Guy L."/>
            <person name="Ettema T.J."/>
        </authorList>
    </citation>
    <scope>NUCLEOTIDE SEQUENCE</scope>
</reference>
<name>A0A0F9EPD5_9ZZZZ</name>
<dbReference type="SUPFAM" id="SSF101908">
    <property type="entry name" value="Putative isomerase YbhE"/>
    <property type="match status" value="1"/>
</dbReference>
<comment type="caution">
    <text evidence="1">The sequence shown here is derived from an EMBL/GenBank/DDBJ whole genome shotgun (WGS) entry which is preliminary data.</text>
</comment>
<feature type="non-terminal residue" evidence="1">
    <location>
        <position position="227"/>
    </location>
</feature>
<sequence length="227" mass="24196">MPPITPIEPIYISNFSIGLWTNRSPFSLPGGNPSALLDGLNCEITPQHTIKRRAGYNALLSTALAGGESAQRFFSFRQLDDTLLLVVDATGTLRAIDAAADTITTFYTPTTTSTAFSFAPVGSMLYFANGKTGEEQKWDGTNQTRWGMVAPTDTPTTAQTAGTLTAARGYEYRFVYKNTSTGHISTASTASACTNPFTSKTITVTGNFGADTQADEIEVYRNADGGG</sequence>
<protein>
    <submittedName>
        <fullName evidence="1">Uncharacterized protein</fullName>
    </submittedName>
</protein>
<evidence type="ECO:0000313" key="1">
    <source>
        <dbReference type="EMBL" id="KKL68136.1"/>
    </source>
</evidence>
<dbReference type="AlphaFoldDB" id="A0A0F9EPD5"/>